<proteinExistence type="predicted"/>
<organism evidence="1 2">
    <name type="scientific">Herbiconiux oxytropis</name>
    <dbReference type="NCBI Taxonomy" id="2970915"/>
    <lineage>
        <taxon>Bacteria</taxon>
        <taxon>Bacillati</taxon>
        <taxon>Actinomycetota</taxon>
        <taxon>Actinomycetes</taxon>
        <taxon>Micrococcales</taxon>
        <taxon>Microbacteriaceae</taxon>
        <taxon>Herbiconiux</taxon>
    </lineage>
</organism>
<protein>
    <recommendedName>
        <fullName evidence="3">SbsA Ig-like domain-containing protein</fullName>
    </recommendedName>
</protein>
<gene>
    <name evidence="1" type="ORF">N1028_10200</name>
</gene>
<evidence type="ECO:0000313" key="2">
    <source>
        <dbReference type="Proteomes" id="UP001165587"/>
    </source>
</evidence>
<evidence type="ECO:0000313" key="1">
    <source>
        <dbReference type="EMBL" id="MCS5726263.1"/>
    </source>
</evidence>
<reference evidence="1" key="1">
    <citation type="submission" date="2022-08" db="EMBL/GenBank/DDBJ databases">
        <authorList>
            <person name="Deng Y."/>
            <person name="Han X.-F."/>
            <person name="Zhang Y.-Q."/>
        </authorList>
    </citation>
    <scope>NUCLEOTIDE SEQUENCE</scope>
    <source>
        <strain evidence="1">CPCC 203407</strain>
    </source>
</reference>
<sequence>MSTEADRSDRLRMRRYQRASIATVVALALTAGVLGAAAVLRGPHLDSAAINAATAIQRPGQRLVLQPDQPIEPITAADVSVTPAAPFEVGVDEAGVTLTFTGMLRYGTDYSVRVSGVEGTSTGLPGSLAYDFSTPDATVHTLLRRGGAAAGPDKPADQVLASGLTVASGAGTDVIFEAPRIQQFAVAGDVTVAIVLDEEGAGSLALTVGDSAVEGVHTPVGARLQNLRSSPSAGLFGVSVSGGADASGREYQNALFVFDPQVGSGRAEEVLGFGGEPLRVVDWRFVPGTSSIVAQGVDQQLYLLDPLAGGEPAALGRHAEIRGFLPGGVTLVVADPSGVSSIDLSTGDVAPMPLAEATVDPALYPGTIVALLDGGSVRRYDEIDYSSAQAVQSSVILVADASGTRELYRSPVPGSRVRTFCLSPNGQYLAVETIASGSLSDGYALPGYSDMTTSFVDLASGAVTRSVPGFLPDWCT</sequence>
<dbReference type="Proteomes" id="UP001165587">
    <property type="component" value="Unassembled WGS sequence"/>
</dbReference>
<accession>A0AA42BWI8</accession>
<dbReference type="EMBL" id="JANLCK010000004">
    <property type="protein sequence ID" value="MCS5726263.1"/>
    <property type="molecule type" value="Genomic_DNA"/>
</dbReference>
<dbReference type="AlphaFoldDB" id="A0AA42BWI8"/>
<comment type="caution">
    <text evidence="1">The sequence shown here is derived from an EMBL/GenBank/DDBJ whole genome shotgun (WGS) entry which is preliminary data.</text>
</comment>
<name>A0AA42BWI8_9MICO</name>
<evidence type="ECO:0008006" key="3">
    <source>
        <dbReference type="Google" id="ProtNLM"/>
    </source>
</evidence>
<dbReference type="SUPFAM" id="SSF69322">
    <property type="entry name" value="Tricorn protease domain 2"/>
    <property type="match status" value="1"/>
</dbReference>
<keyword evidence="2" id="KW-1185">Reference proteome</keyword>
<dbReference type="RefSeq" id="WP_259527691.1">
    <property type="nucleotide sequence ID" value="NZ_JANLCK010000004.1"/>
</dbReference>